<dbReference type="InterPro" id="IPR000089">
    <property type="entry name" value="Biotin_lipoyl"/>
</dbReference>
<dbReference type="GO" id="GO:0009317">
    <property type="term" value="C:acetyl-CoA carboxylase complex"/>
    <property type="evidence" value="ECO:0007669"/>
    <property type="project" value="InterPro"/>
</dbReference>
<dbReference type="eggNOG" id="COG0511">
    <property type="taxonomic scope" value="Bacteria"/>
</dbReference>
<dbReference type="NCBIfam" id="TIGR00531">
    <property type="entry name" value="BCCP"/>
    <property type="match status" value="1"/>
</dbReference>
<protein>
    <recommendedName>
        <fullName evidence="3 9">Biotin carboxyl carrier protein of acetyl-CoA carboxylase</fullName>
    </recommendedName>
</protein>
<dbReference type="HOGENOM" id="CLU_016733_3_1_4"/>
<dbReference type="PROSITE" id="PS50968">
    <property type="entry name" value="BIOTINYL_LIPOYL"/>
    <property type="match status" value="1"/>
</dbReference>
<dbReference type="STRING" id="1203554.HMPREF1476_00124"/>
<comment type="function">
    <text evidence="1 9">This protein is a component of the acetyl coenzyme A carboxylase complex; first, biotin carboxylase catalyzes the carboxylation of the carrier protein and then the transcarboxylase transfers the carboxyl group to form malonyl-CoA.</text>
</comment>
<dbReference type="RefSeq" id="WP_016473586.1">
    <property type="nucleotide sequence ID" value="NZ_KE150480.1"/>
</dbReference>
<proteinExistence type="predicted"/>
<dbReference type="AlphaFoldDB" id="S3C6P0"/>
<dbReference type="PATRIC" id="fig|1203554.3.peg.116"/>
<dbReference type="GO" id="GO:0006633">
    <property type="term" value="P:fatty acid biosynthetic process"/>
    <property type="evidence" value="ECO:0007669"/>
    <property type="project" value="UniProtKB-UniPathway"/>
</dbReference>
<evidence type="ECO:0000256" key="2">
    <source>
        <dbReference type="ARBA" id="ARBA00005194"/>
    </source>
</evidence>
<evidence type="ECO:0000256" key="1">
    <source>
        <dbReference type="ARBA" id="ARBA00003761"/>
    </source>
</evidence>
<dbReference type="UniPathway" id="UPA00094"/>
<comment type="pathway">
    <text evidence="2 9">Lipid metabolism; fatty acid biosynthesis.</text>
</comment>
<dbReference type="Proteomes" id="UP000014400">
    <property type="component" value="Unassembled WGS sequence"/>
</dbReference>
<dbReference type="SUPFAM" id="SSF51230">
    <property type="entry name" value="Single hybrid motif"/>
    <property type="match status" value="1"/>
</dbReference>
<dbReference type="PANTHER" id="PTHR45266">
    <property type="entry name" value="OXALOACETATE DECARBOXYLASE ALPHA CHAIN"/>
    <property type="match status" value="1"/>
</dbReference>
<evidence type="ECO:0000256" key="8">
    <source>
        <dbReference type="ARBA" id="ARBA00023267"/>
    </source>
</evidence>
<dbReference type="Pfam" id="PF00364">
    <property type="entry name" value="Biotin_lipoyl"/>
    <property type="match status" value="1"/>
</dbReference>
<evidence type="ECO:0000313" key="11">
    <source>
        <dbReference type="EMBL" id="EPE01893.1"/>
    </source>
</evidence>
<comment type="caution">
    <text evidence="11">The sequence shown here is derived from an EMBL/GenBank/DDBJ whole genome shotgun (WGS) entry which is preliminary data.</text>
</comment>
<dbReference type="CDD" id="cd06850">
    <property type="entry name" value="biotinyl_domain"/>
    <property type="match status" value="1"/>
</dbReference>
<evidence type="ECO:0000259" key="10">
    <source>
        <dbReference type="PROSITE" id="PS50968"/>
    </source>
</evidence>
<reference evidence="11 12" key="1">
    <citation type="submission" date="2013-04" db="EMBL/GenBank/DDBJ databases">
        <title>The Genome Sequence of Sutterella wadsworthensis HGA0223.</title>
        <authorList>
            <consortium name="The Broad Institute Genomics Platform"/>
            <person name="Earl A."/>
            <person name="Ward D."/>
            <person name="Feldgarden M."/>
            <person name="Gevers D."/>
            <person name="Schmidt T.M."/>
            <person name="Dover J."/>
            <person name="Dai D."/>
            <person name="Walker B."/>
            <person name="Young S."/>
            <person name="Zeng Q."/>
            <person name="Gargeya S."/>
            <person name="Fitzgerald M."/>
            <person name="Haas B."/>
            <person name="Abouelleil A."/>
            <person name="Allen A.W."/>
            <person name="Alvarado L."/>
            <person name="Arachchi H.M."/>
            <person name="Berlin A.M."/>
            <person name="Chapman S.B."/>
            <person name="Gainer-Dewar J."/>
            <person name="Goldberg J."/>
            <person name="Griggs A."/>
            <person name="Gujja S."/>
            <person name="Hansen M."/>
            <person name="Howarth C."/>
            <person name="Imamovic A."/>
            <person name="Ireland A."/>
            <person name="Larimer J."/>
            <person name="McCowan C."/>
            <person name="Murphy C."/>
            <person name="Pearson M."/>
            <person name="Poon T.W."/>
            <person name="Priest M."/>
            <person name="Roberts A."/>
            <person name="Saif S."/>
            <person name="Shea T."/>
            <person name="Sisk P."/>
            <person name="Sykes S."/>
            <person name="Wortman J."/>
            <person name="Nusbaum C."/>
            <person name="Birren B."/>
        </authorList>
    </citation>
    <scope>NUCLEOTIDE SEQUENCE [LARGE SCALE GENOMIC DNA]</scope>
    <source>
        <strain evidence="11 12">HGA0223</strain>
    </source>
</reference>
<keyword evidence="7 9" id="KW-0275">Fatty acid biosynthesis</keyword>
<keyword evidence="12" id="KW-1185">Reference proteome</keyword>
<organism evidence="11 12">
    <name type="scientific">Sutterella wadsworthensis HGA0223</name>
    <dbReference type="NCBI Taxonomy" id="1203554"/>
    <lineage>
        <taxon>Bacteria</taxon>
        <taxon>Pseudomonadati</taxon>
        <taxon>Pseudomonadota</taxon>
        <taxon>Betaproteobacteria</taxon>
        <taxon>Burkholderiales</taxon>
        <taxon>Sutterellaceae</taxon>
        <taxon>Sutterella</taxon>
    </lineage>
</organism>
<keyword evidence="5 9" id="KW-0276">Fatty acid metabolism</keyword>
<accession>S3C6P0</accession>
<dbReference type="EMBL" id="ATCF01000004">
    <property type="protein sequence ID" value="EPE01893.1"/>
    <property type="molecule type" value="Genomic_DNA"/>
</dbReference>
<dbReference type="FunFam" id="2.40.50.100:FF:000003">
    <property type="entry name" value="Acetyl-CoA carboxylase biotin carboxyl carrier protein"/>
    <property type="match status" value="1"/>
</dbReference>
<evidence type="ECO:0000256" key="3">
    <source>
        <dbReference type="ARBA" id="ARBA00017562"/>
    </source>
</evidence>
<dbReference type="NCBIfam" id="NF005457">
    <property type="entry name" value="PRK07051.1"/>
    <property type="match status" value="1"/>
</dbReference>
<evidence type="ECO:0000313" key="12">
    <source>
        <dbReference type="Proteomes" id="UP000014400"/>
    </source>
</evidence>
<dbReference type="PROSITE" id="PS00188">
    <property type="entry name" value="BIOTIN"/>
    <property type="match status" value="1"/>
</dbReference>
<name>S3C6P0_9BURK</name>
<dbReference type="PANTHER" id="PTHR45266:SF3">
    <property type="entry name" value="OXALOACETATE DECARBOXYLASE ALPHA CHAIN"/>
    <property type="match status" value="1"/>
</dbReference>
<dbReference type="PRINTS" id="PR01071">
    <property type="entry name" value="ACOABIOTINCC"/>
</dbReference>
<keyword evidence="4 9" id="KW-0444">Lipid biosynthesis</keyword>
<keyword evidence="8 9" id="KW-0092">Biotin</keyword>
<evidence type="ECO:0000256" key="9">
    <source>
        <dbReference type="RuleBase" id="RU364072"/>
    </source>
</evidence>
<sequence length="157" mass="15984">MDLRKLKTLIDLVSESGVAELEITEGEDHVRIVNRPTVSAAPVVQVPAAVTVAAVPQAAPAPAAAPAAASAPAQDAAQAALPTITSPMVGTFYRAPSPGAAPFIEVGDTVKKGQVIGIIEAMKLLNEVEADKDGVVQAFAAENGQPVEYGQPLVILG</sequence>
<dbReference type="InterPro" id="IPR050709">
    <property type="entry name" value="Biotin_Carboxyl_Carrier/Decarb"/>
</dbReference>
<evidence type="ECO:0000256" key="4">
    <source>
        <dbReference type="ARBA" id="ARBA00022516"/>
    </source>
</evidence>
<evidence type="ECO:0000256" key="7">
    <source>
        <dbReference type="ARBA" id="ARBA00023160"/>
    </source>
</evidence>
<gene>
    <name evidence="11" type="ORF">HMPREF1476_00124</name>
</gene>
<dbReference type="InterPro" id="IPR011053">
    <property type="entry name" value="Single_hybrid_motif"/>
</dbReference>
<feature type="domain" description="Lipoyl-binding" evidence="10">
    <location>
        <begin position="81"/>
        <end position="157"/>
    </location>
</feature>
<keyword evidence="6 9" id="KW-0443">Lipid metabolism</keyword>
<dbReference type="Gene3D" id="2.40.50.100">
    <property type="match status" value="1"/>
</dbReference>
<dbReference type="InterPro" id="IPR001882">
    <property type="entry name" value="Biotin_BS"/>
</dbReference>
<evidence type="ECO:0000256" key="5">
    <source>
        <dbReference type="ARBA" id="ARBA00022832"/>
    </source>
</evidence>
<evidence type="ECO:0000256" key="6">
    <source>
        <dbReference type="ARBA" id="ARBA00023098"/>
    </source>
</evidence>
<dbReference type="GO" id="GO:0003989">
    <property type="term" value="F:acetyl-CoA carboxylase activity"/>
    <property type="evidence" value="ECO:0007669"/>
    <property type="project" value="InterPro"/>
</dbReference>
<dbReference type="InterPro" id="IPR001249">
    <property type="entry name" value="AcCoA_biotinCC"/>
</dbReference>